<reference evidence="2 3" key="1">
    <citation type="submission" date="2016-10" db="EMBL/GenBank/DDBJ databases">
        <authorList>
            <person name="de Groot N.N."/>
        </authorList>
    </citation>
    <scope>NUCLEOTIDE SEQUENCE [LARGE SCALE GENOMIC DNA]</scope>
    <source>
        <strain evidence="2 3">DSM 19706</strain>
    </source>
</reference>
<name>A0A1I0EV37_THASX</name>
<dbReference type="OrthoDB" id="9799122at2"/>
<dbReference type="InterPro" id="IPR001853">
    <property type="entry name" value="DSBA-like_thioredoxin_dom"/>
</dbReference>
<dbReference type="GO" id="GO:0016853">
    <property type="term" value="F:isomerase activity"/>
    <property type="evidence" value="ECO:0007669"/>
    <property type="project" value="UniProtKB-KW"/>
</dbReference>
<dbReference type="PANTHER" id="PTHR13887">
    <property type="entry name" value="GLUTATHIONE S-TRANSFERASE KAPPA"/>
    <property type="match status" value="1"/>
</dbReference>
<feature type="domain" description="DSBA-like thioredoxin" evidence="1">
    <location>
        <begin position="6"/>
        <end position="202"/>
    </location>
</feature>
<dbReference type="InterPro" id="IPR036249">
    <property type="entry name" value="Thioredoxin-like_sf"/>
</dbReference>
<dbReference type="Proteomes" id="UP000199308">
    <property type="component" value="Unassembled WGS sequence"/>
</dbReference>
<protein>
    <submittedName>
        <fullName evidence="2">Predicted dithiol-disulfide isomerase, DsbA family</fullName>
    </submittedName>
</protein>
<evidence type="ECO:0000313" key="3">
    <source>
        <dbReference type="Proteomes" id="UP000199308"/>
    </source>
</evidence>
<dbReference type="Pfam" id="PF01323">
    <property type="entry name" value="DSBA"/>
    <property type="match status" value="1"/>
</dbReference>
<evidence type="ECO:0000313" key="2">
    <source>
        <dbReference type="EMBL" id="SET49443.1"/>
    </source>
</evidence>
<dbReference type="Gene3D" id="3.40.30.10">
    <property type="entry name" value="Glutaredoxin"/>
    <property type="match status" value="1"/>
</dbReference>
<evidence type="ECO:0000259" key="1">
    <source>
        <dbReference type="Pfam" id="PF01323"/>
    </source>
</evidence>
<sequence length="219" mass="24529">MSQPLVVDYYSDVLCVWAWIAQRRVDELEKQFFDKIVIKHKYVDIFGDVAAKMETTWATRGGYAGFAEHVVTASKPYDEAPVKADIWQQVKPTTSTNAHLFIKAAQLQIGQRKSAEYAFAIRNAFFVEGLDISQYKVLAEIASTIGLDSQLLVYAVENGTAIAALMSDYQQAKKEQLKGSPTYVLDGGRQTLFGNVGYRVLHANVEQLLHNPENEASWC</sequence>
<dbReference type="EMBL" id="FOHK01000008">
    <property type="protein sequence ID" value="SET49443.1"/>
    <property type="molecule type" value="Genomic_DNA"/>
</dbReference>
<dbReference type="SUPFAM" id="SSF52833">
    <property type="entry name" value="Thioredoxin-like"/>
    <property type="match status" value="1"/>
</dbReference>
<keyword evidence="2" id="KW-0413">Isomerase</keyword>
<dbReference type="PANTHER" id="PTHR13887:SF41">
    <property type="entry name" value="THIOREDOXIN SUPERFAMILY PROTEIN"/>
    <property type="match status" value="1"/>
</dbReference>
<proteinExistence type="predicted"/>
<dbReference type="GO" id="GO:0016491">
    <property type="term" value="F:oxidoreductase activity"/>
    <property type="evidence" value="ECO:0007669"/>
    <property type="project" value="InterPro"/>
</dbReference>
<accession>A0A1I0EV37</accession>
<gene>
    <name evidence="2" type="ORF">SAMN05660429_01956</name>
</gene>
<keyword evidence="3" id="KW-1185">Reference proteome</keyword>
<dbReference type="AlphaFoldDB" id="A0A1I0EV37"/>
<dbReference type="STRING" id="349064.SAMN05660429_01956"/>
<dbReference type="RefSeq" id="WP_093329658.1">
    <property type="nucleotide sequence ID" value="NZ_AP027363.1"/>
</dbReference>
<organism evidence="2 3">
    <name type="scientific">Thalassotalea agarivorans</name>
    <name type="common">Thalassomonas agarivorans</name>
    <dbReference type="NCBI Taxonomy" id="349064"/>
    <lineage>
        <taxon>Bacteria</taxon>
        <taxon>Pseudomonadati</taxon>
        <taxon>Pseudomonadota</taxon>
        <taxon>Gammaproteobacteria</taxon>
        <taxon>Alteromonadales</taxon>
        <taxon>Colwelliaceae</taxon>
        <taxon>Thalassotalea</taxon>
    </lineage>
</organism>